<dbReference type="Gene3D" id="1.10.287.470">
    <property type="entry name" value="Helix hairpin bin"/>
    <property type="match status" value="1"/>
</dbReference>
<protein>
    <submittedName>
        <fullName evidence="6">Efflux RND transporter periplasmic adaptor subunit</fullName>
    </submittedName>
</protein>
<dbReference type="PANTHER" id="PTHR30469:SF37">
    <property type="entry name" value="RAGD PROTEIN"/>
    <property type="match status" value="1"/>
</dbReference>
<feature type="domain" description="CusB-like beta-barrel" evidence="5">
    <location>
        <begin position="243"/>
        <end position="315"/>
    </location>
</feature>
<evidence type="ECO:0000256" key="2">
    <source>
        <dbReference type="SAM" id="Coils"/>
    </source>
</evidence>
<dbReference type="EMBL" id="CP046904">
    <property type="protein sequence ID" value="QGZ40949.1"/>
    <property type="molecule type" value="Genomic_DNA"/>
</dbReference>
<evidence type="ECO:0000313" key="7">
    <source>
        <dbReference type="Proteomes" id="UP000437862"/>
    </source>
</evidence>
<dbReference type="SUPFAM" id="SSF111369">
    <property type="entry name" value="HlyD-like secretion proteins"/>
    <property type="match status" value="1"/>
</dbReference>
<dbReference type="Pfam" id="PF25876">
    <property type="entry name" value="HH_MFP_RND"/>
    <property type="match status" value="1"/>
</dbReference>
<keyword evidence="7" id="KW-1185">Reference proteome</keyword>
<dbReference type="PANTHER" id="PTHR30469">
    <property type="entry name" value="MULTIDRUG RESISTANCE PROTEIN MDTA"/>
    <property type="match status" value="1"/>
</dbReference>
<accession>A0ABX6FTU2</accession>
<dbReference type="Gene3D" id="2.40.30.170">
    <property type="match status" value="1"/>
</dbReference>
<dbReference type="InterPro" id="IPR006143">
    <property type="entry name" value="RND_pump_MFP"/>
</dbReference>
<dbReference type="InterPro" id="IPR058624">
    <property type="entry name" value="MdtA-like_HH"/>
</dbReference>
<gene>
    <name evidence="6" type="ORF">GO485_18975</name>
</gene>
<organism evidence="6 7">
    <name type="scientific">Pseudoduganella flava</name>
    <dbReference type="NCBI Taxonomy" id="871742"/>
    <lineage>
        <taxon>Bacteria</taxon>
        <taxon>Pseudomonadati</taxon>
        <taxon>Pseudomonadota</taxon>
        <taxon>Betaproteobacteria</taxon>
        <taxon>Burkholderiales</taxon>
        <taxon>Oxalobacteraceae</taxon>
        <taxon>Telluria group</taxon>
        <taxon>Pseudoduganella</taxon>
    </lineage>
</organism>
<evidence type="ECO:0000256" key="1">
    <source>
        <dbReference type="ARBA" id="ARBA00009477"/>
    </source>
</evidence>
<dbReference type="Gene3D" id="2.40.50.100">
    <property type="match status" value="1"/>
</dbReference>
<feature type="domain" description="Multidrug resistance protein MdtA-like alpha-helical hairpin" evidence="3">
    <location>
        <begin position="130"/>
        <end position="191"/>
    </location>
</feature>
<dbReference type="NCBIfam" id="TIGR01730">
    <property type="entry name" value="RND_mfp"/>
    <property type="match status" value="1"/>
</dbReference>
<dbReference type="InterPro" id="IPR058792">
    <property type="entry name" value="Beta-barrel_RND_2"/>
</dbReference>
<feature type="domain" description="Multidrug resistance protein MdtA-like barrel-sandwich hybrid" evidence="4">
    <location>
        <begin position="92"/>
        <end position="227"/>
    </location>
</feature>
<dbReference type="Pfam" id="PF25917">
    <property type="entry name" value="BSH_RND"/>
    <property type="match status" value="1"/>
</dbReference>
<dbReference type="Pfam" id="PF25954">
    <property type="entry name" value="Beta-barrel_RND_2"/>
    <property type="match status" value="1"/>
</dbReference>
<dbReference type="InterPro" id="IPR058625">
    <property type="entry name" value="MdtA-like_BSH"/>
</dbReference>
<dbReference type="Gene3D" id="2.40.420.20">
    <property type="match status" value="1"/>
</dbReference>
<comment type="similarity">
    <text evidence="1">Belongs to the membrane fusion protein (MFP) (TC 8.A.1) family.</text>
</comment>
<proteinExistence type="inferred from homology"/>
<keyword evidence="2" id="KW-0175">Coiled coil</keyword>
<feature type="coiled-coil region" evidence="2">
    <location>
        <begin position="124"/>
        <end position="151"/>
    </location>
</feature>
<sequence length="394" mass="40857">MTGTPAVPHSLPLPEYPMPSKFTSRPTVLAAAAAILAAAVVTSGIVSRRSHAEQLTHSTAERAIPTVALLTPKPAGADAIELPARVEAWSRAPIYARVTGYVRKWNADIGTPVKAGQVLAEIEVPDQDQQLRQAQAELATARSNLALAKSTAERWQALLDAKAVSQQEVDEKIGDLAARQSNVQALQANVERLSTLQRYAKLVAPFDGVVTARNTDVGALINAGGSAGSELFVVSDLRKLRVYVNVPQRQLARVKPGSTAQITVPERPGQVFTATVQSLAQAISASSGTMLVQLAVENPDGALVPGAFATARFDADGGTAGVTVPPGALIVGKNGVQVATVDGGNKVRLQQVTIARDLGSAVQLAGLAAGVKVVANPPDGVVDGDTVRVAGARQ</sequence>
<evidence type="ECO:0000259" key="4">
    <source>
        <dbReference type="Pfam" id="PF25917"/>
    </source>
</evidence>
<name>A0ABX6FTU2_9BURK</name>
<evidence type="ECO:0000259" key="5">
    <source>
        <dbReference type="Pfam" id="PF25954"/>
    </source>
</evidence>
<evidence type="ECO:0000313" key="6">
    <source>
        <dbReference type="EMBL" id="QGZ40949.1"/>
    </source>
</evidence>
<dbReference type="Proteomes" id="UP000437862">
    <property type="component" value="Chromosome"/>
</dbReference>
<evidence type="ECO:0000259" key="3">
    <source>
        <dbReference type="Pfam" id="PF25876"/>
    </source>
</evidence>
<reference evidence="6 7" key="1">
    <citation type="submission" date="2019-12" db="EMBL/GenBank/DDBJ databases">
        <title>Draft Genome Sequences of Six Type Strains of the Genus Massilia.</title>
        <authorList>
            <person name="Miess H."/>
            <person name="Frediansyah A."/>
            <person name="Goeker M."/>
            <person name="Gross H."/>
        </authorList>
    </citation>
    <scope>NUCLEOTIDE SEQUENCE [LARGE SCALE GENOMIC DNA]</scope>
    <source>
        <strain evidence="6 7">DSM 26639</strain>
    </source>
</reference>